<dbReference type="Proteomes" id="UP000451354">
    <property type="component" value="Chromosome"/>
</dbReference>
<keyword evidence="4" id="KW-0235">DNA replication</keyword>
<dbReference type="GO" id="GO:0008408">
    <property type="term" value="F:3'-5' exonuclease activity"/>
    <property type="evidence" value="ECO:0007669"/>
    <property type="project" value="InterPro"/>
</dbReference>
<keyword evidence="4" id="KW-0233">DNA recombination</keyword>
<keyword evidence="4" id="KW-0255">Endonuclease</keyword>
<proteinExistence type="inferred from homology"/>
<keyword evidence="9" id="KW-1185">Reference proteome</keyword>
<feature type="domain" description="Nuclease SbcCD subunit D C-terminal" evidence="7">
    <location>
        <begin position="317"/>
        <end position="401"/>
    </location>
</feature>
<feature type="domain" description="Calcineurin-like phosphoesterase" evidence="6">
    <location>
        <begin position="1"/>
        <end position="127"/>
    </location>
</feature>
<name>A0A6M5UFI4_9MICO</name>
<protein>
    <recommendedName>
        <fullName evidence="3 4">Nuclease SbcCD subunit D</fullName>
    </recommendedName>
</protein>
<evidence type="ECO:0000256" key="5">
    <source>
        <dbReference type="SAM" id="MobiDB-lite"/>
    </source>
</evidence>
<keyword evidence="4" id="KW-0378">Hydrolase</keyword>
<sequence length="430" mass="45665">MRILHTSDWHLGRTLHGVDLLEHQAAHLDHLVELTRTESVDAVVVAGDVYDRAIPPVDAVSLLSDSLTRLAERAHVVVTPGNHDSAVRLGFGDRVMRPGVHLRARLSDVGEPVVLASGGSSVDEGGAPLLVYALPYLDPDTARHVLADDAGHPRADRGAEQATGGRRAPLARSHEAVMGAAMRRVGADLARRRAQDPAARAVVVGHAFVVGGLASESERDIRVGGVDAVPAATFGGWGVDYVALGHLHGPQRVPVPDVSRETAGHGSGTKTVARYSGSPLAFSFSELHQRKSTALVDLDRLGADPDAAVELVPAPVPRRLAEVTGTLDDLLGAAGEPHVDDWLRVVVTDVVRPAELYGRVRARFPHALQVTHRPPRPAEREVVTAVGPGRDPLDVARDFVRDVSGQAPSDAEVAVLREAFELALAEERSA</sequence>
<dbReference type="Pfam" id="PF00149">
    <property type="entry name" value="Metallophos"/>
    <property type="match status" value="1"/>
</dbReference>
<evidence type="ECO:0000259" key="6">
    <source>
        <dbReference type="Pfam" id="PF00149"/>
    </source>
</evidence>
<dbReference type="InterPro" id="IPR029052">
    <property type="entry name" value="Metallo-depent_PP-like"/>
</dbReference>
<evidence type="ECO:0000313" key="8">
    <source>
        <dbReference type="EMBL" id="QJW35389.1"/>
    </source>
</evidence>
<dbReference type="NCBIfam" id="TIGR00619">
    <property type="entry name" value="sbcd"/>
    <property type="match status" value="1"/>
</dbReference>
<dbReference type="InterPro" id="IPR004593">
    <property type="entry name" value="SbcD"/>
</dbReference>
<comment type="subunit">
    <text evidence="2 4">Heterodimer of SbcC and SbcD.</text>
</comment>
<evidence type="ECO:0000256" key="3">
    <source>
        <dbReference type="ARBA" id="ARBA00013365"/>
    </source>
</evidence>
<reference evidence="8 9" key="1">
    <citation type="journal article" date="2022" name="Int. J. Syst. Evol. Microbiol.">
        <title>Cellulosimicrobium protaetiae sp. nov., isolated from the gut of the larva of Protaetia brevitarsis seulensis.</title>
        <authorList>
            <person name="Le Han H."/>
            <person name="Nguyen T.T.H."/>
            <person name="Li Z."/>
            <person name="Shin N.R."/>
            <person name="Kim S.G."/>
        </authorList>
    </citation>
    <scope>NUCLEOTIDE SEQUENCE [LARGE SCALE GENOMIC DNA]</scope>
    <source>
        <strain evidence="8 9">BI34</strain>
    </source>
</reference>
<dbReference type="SUPFAM" id="SSF56300">
    <property type="entry name" value="Metallo-dependent phosphatases"/>
    <property type="match status" value="1"/>
</dbReference>
<dbReference type="KEGG" id="cprt:FIC82_003405"/>
<keyword evidence="4" id="KW-0540">Nuclease</keyword>
<dbReference type="RefSeq" id="WP_154797563.1">
    <property type="nucleotide sequence ID" value="NZ_CP052757.1"/>
</dbReference>
<dbReference type="PANTHER" id="PTHR30337:SF0">
    <property type="entry name" value="NUCLEASE SBCCD SUBUNIT D"/>
    <property type="match status" value="1"/>
</dbReference>
<keyword evidence="4 8" id="KW-0269">Exonuclease</keyword>
<dbReference type="EMBL" id="CP052757">
    <property type="protein sequence ID" value="QJW35389.1"/>
    <property type="molecule type" value="Genomic_DNA"/>
</dbReference>
<feature type="compositionally biased region" description="Basic and acidic residues" evidence="5">
    <location>
        <begin position="148"/>
        <end position="159"/>
    </location>
</feature>
<evidence type="ECO:0000256" key="1">
    <source>
        <dbReference type="ARBA" id="ARBA00010555"/>
    </source>
</evidence>
<evidence type="ECO:0000256" key="4">
    <source>
        <dbReference type="RuleBase" id="RU363069"/>
    </source>
</evidence>
<dbReference type="OrthoDB" id="9773856at2"/>
<dbReference type="InterPro" id="IPR026843">
    <property type="entry name" value="SbcD_C"/>
</dbReference>
<comment type="function">
    <text evidence="4">SbcCD cleaves DNA hairpin structures. These structures can inhibit DNA replication and are intermediates in certain DNA recombination reactions. The complex acts as a 3'-&gt;5' double strand exonuclease that can open hairpins. It also has a 5' single-strand endonuclease activity.</text>
</comment>
<gene>
    <name evidence="4 8" type="primary">sbcD</name>
    <name evidence="8" type="ORF">FIC82_003405</name>
</gene>
<dbReference type="AlphaFoldDB" id="A0A6M5UFI4"/>
<dbReference type="GO" id="GO:0006260">
    <property type="term" value="P:DNA replication"/>
    <property type="evidence" value="ECO:0007669"/>
    <property type="project" value="UniProtKB-KW"/>
</dbReference>
<organism evidence="8 9">
    <name type="scientific">Cellulosimicrobium protaetiae</name>
    <dbReference type="NCBI Taxonomy" id="2587808"/>
    <lineage>
        <taxon>Bacteria</taxon>
        <taxon>Bacillati</taxon>
        <taxon>Actinomycetota</taxon>
        <taxon>Actinomycetes</taxon>
        <taxon>Micrococcales</taxon>
        <taxon>Promicromonosporaceae</taxon>
        <taxon>Cellulosimicrobium</taxon>
    </lineage>
</organism>
<dbReference type="PANTHER" id="PTHR30337">
    <property type="entry name" value="COMPONENT OF ATP-DEPENDENT DSDNA EXONUCLEASE"/>
    <property type="match status" value="1"/>
</dbReference>
<dbReference type="GO" id="GO:0004519">
    <property type="term" value="F:endonuclease activity"/>
    <property type="evidence" value="ECO:0007669"/>
    <property type="project" value="UniProtKB-KW"/>
</dbReference>
<accession>A0A6M5UFI4</accession>
<evidence type="ECO:0000259" key="7">
    <source>
        <dbReference type="Pfam" id="PF12320"/>
    </source>
</evidence>
<dbReference type="Pfam" id="PF12320">
    <property type="entry name" value="SbcD_C"/>
    <property type="match status" value="1"/>
</dbReference>
<feature type="region of interest" description="Disordered" evidence="5">
    <location>
        <begin position="148"/>
        <end position="172"/>
    </location>
</feature>
<evidence type="ECO:0000256" key="2">
    <source>
        <dbReference type="ARBA" id="ARBA00011322"/>
    </source>
</evidence>
<dbReference type="GO" id="GO:0006310">
    <property type="term" value="P:DNA recombination"/>
    <property type="evidence" value="ECO:0007669"/>
    <property type="project" value="UniProtKB-KW"/>
</dbReference>
<comment type="similarity">
    <text evidence="1 4">Belongs to the SbcD family.</text>
</comment>
<dbReference type="InterPro" id="IPR004843">
    <property type="entry name" value="Calcineurin-like_PHP"/>
</dbReference>
<dbReference type="Gene3D" id="3.60.21.10">
    <property type="match status" value="1"/>
</dbReference>
<dbReference type="InterPro" id="IPR050535">
    <property type="entry name" value="DNA_Repair-Maintenance_Comp"/>
</dbReference>
<evidence type="ECO:0000313" key="9">
    <source>
        <dbReference type="Proteomes" id="UP000451354"/>
    </source>
</evidence>